<proteinExistence type="predicted"/>
<feature type="transmembrane region" description="Helical" evidence="6">
    <location>
        <begin position="342"/>
        <end position="364"/>
    </location>
</feature>
<reference evidence="7 8" key="1">
    <citation type="journal article" date="2019" name="Int. J. Syst. Evol. Microbiol.">
        <title>The Global Catalogue of Microorganisms (GCM) 10K type strain sequencing project: providing services to taxonomists for standard genome sequencing and annotation.</title>
        <authorList>
            <consortium name="The Broad Institute Genomics Platform"/>
            <consortium name="The Broad Institute Genome Sequencing Center for Infectious Disease"/>
            <person name="Wu L."/>
            <person name="Ma J."/>
        </authorList>
    </citation>
    <scope>NUCLEOTIDE SEQUENCE [LARGE SCALE GENOMIC DNA]</scope>
    <source>
        <strain evidence="7 8">DSM 26526</strain>
    </source>
</reference>
<name>A0ABD5XIR2_9EURY</name>
<feature type="transmembrane region" description="Helical" evidence="6">
    <location>
        <begin position="30"/>
        <end position="52"/>
    </location>
</feature>
<dbReference type="GO" id="GO:0005886">
    <property type="term" value="C:plasma membrane"/>
    <property type="evidence" value="ECO:0007669"/>
    <property type="project" value="UniProtKB-SubCell"/>
</dbReference>
<protein>
    <submittedName>
        <fullName evidence="7">Flippase</fullName>
    </submittedName>
</protein>
<evidence type="ECO:0000313" key="7">
    <source>
        <dbReference type="EMBL" id="MFC7131175.1"/>
    </source>
</evidence>
<feature type="transmembrane region" description="Helical" evidence="6">
    <location>
        <begin position="320"/>
        <end position="336"/>
    </location>
</feature>
<evidence type="ECO:0000256" key="6">
    <source>
        <dbReference type="SAM" id="Phobius"/>
    </source>
</evidence>
<dbReference type="Proteomes" id="UP001596460">
    <property type="component" value="Unassembled WGS sequence"/>
</dbReference>
<dbReference type="InterPro" id="IPR002797">
    <property type="entry name" value="Polysacc_synth"/>
</dbReference>
<keyword evidence="5 6" id="KW-0472">Membrane</keyword>
<dbReference type="AlphaFoldDB" id="A0ABD5XIR2"/>
<keyword evidence="2" id="KW-1003">Cell membrane</keyword>
<dbReference type="Pfam" id="PF01943">
    <property type="entry name" value="Polysacc_synt"/>
    <property type="match status" value="1"/>
</dbReference>
<feature type="transmembrane region" description="Helical" evidence="6">
    <location>
        <begin position="135"/>
        <end position="152"/>
    </location>
</feature>
<feature type="transmembrane region" description="Helical" evidence="6">
    <location>
        <begin position="236"/>
        <end position="258"/>
    </location>
</feature>
<keyword evidence="8" id="KW-1185">Reference proteome</keyword>
<comment type="subcellular location">
    <subcellularLocation>
        <location evidence="1">Cell membrane</location>
        <topology evidence="1">Multi-pass membrane protein</topology>
    </subcellularLocation>
</comment>
<feature type="transmembrane region" description="Helical" evidence="6">
    <location>
        <begin position="385"/>
        <end position="404"/>
    </location>
</feature>
<keyword evidence="3 6" id="KW-0812">Transmembrane</keyword>
<dbReference type="EMBL" id="JBHTAB010000012">
    <property type="protein sequence ID" value="MFC7131175.1"/>
    <property type="molecule type" value="Genomic_DNA"/>
</dbReference>
<dbReference type="PANTHER" id="PTHR30250:SF27">
    <property type="entry name" value="POLYSACCHARIDE BIOSYNTHESIS PROTEIN"/>
    <property type="match status" value="1"/>
</dbReference>
<feature type="transmembrane region" description="Helical" evidence="6">
    <location>
        <begin position="64"/>
        <end position="85"/>
    </location>
</feature>
<accession>A0ABD5XIR2</accession>
<comment type="caution">
    <text evidence="7">The sequence shown here is derived from an EMBL/GenBank/DDBJ whole genome shotgun (WGS) entry which is preliminary data.</text>
</comment>
<dbReference type="InterPro" id="IPR050833">
    <property type="entry name" value="Poly_Biosynth_Transport"/>
</dbReference>
<keyword evidence="4 6" id="KW-1133">Transmembrane helix</keyword>
<gene>
    <name evidence="7" type="ORF">ACFQI8_17540</name>
</gene>
<feature type="transmembrane region" description="Helical" evidence="6">
    <location>
        <begin position="105"/>
        <end position="123"/>
    </location>
</feature>
<evidence type="ECO:0000256" key="4">
    <source>
        <dbReference type="ARBA" id="ARBA00022989"/>
    </source>
</evidence>
<feature type="transmembrane region" description="Helical" evidence="6">
    <location>
        <begin position="278"/>
        <end position="299"/>
    </location>
</feature>
<evidence type="ECO:0000256" key="1">
    <source>
        <dbReference type="ARBA" id="ARBA00004651"/>
    </source>
</evidence>
<organism evidence="7 8">
    <name type="scientific">Haloferax chudinovii</name>
    <dbReference type="NCBI Taxonomy" id="1109010"/>
    <lineage>
        <taxon>Archaea</taxon>
        <taxon>Methanobacteriati</taxon>
        <taxon>Methanobacteriota</taxon>
        <taxon>Stenosarchaea group</taxon>
        <taxon>Halobacteria</taxon>
        <taxon>Halobacteriales</taxon>
        <taxon>Haloferacaceae</taxon>
        <taxon>Haloferax</taxon>
    </lineage>
</organism>
<evidence type="ECO:0000256" key="5">
    <source>
        <dbReference type="ARBA" id="ARBA00023136"/>
    </source>
</evidence>
<feature type="transmembrane region" description="Helical" evidence="6">
    <location>
        <begin position="468"/>
        <end position="488"/>
    </location>
</feature>
<evidence type="ECO:0000256" key="3">
    <source>
        <dbReference type="ARBA" id="ARBA00022692"/>
    </source>
</evidence>
<evidence type="ECO:0000313" key="8">
    <source>
        <dbReference type="Proteomes" id="UP001596460"/>
    </source>
</evidence>
<dbReference type="CDD" id="cd13128">
    <property type="entry name" value="MATE_Wzx_like"/>
    <property type="match status" value="1"/>
</dbReference>
<dbReference type="RefSeq" id="WP_390247087.1">
    <property type="nucleotide sequence ID" value="NZ_JBHTAB010000012.1"/>
</dbReference>
<sequence>MQSKSHKAVCRHEKPPNEIMKDIGNLAKSVSLVFIGTVLGQALGLLGELIIIRSVAPDVLGRLGLAYAVVSTLGTIVLFGVPSGVTRYLSTDDNQNQTGILPSGYVITLLSSSILALLLFIFRAEISSIAGDTDIGRILVFFLPYLLVLPIARISFAGLRSDHRTKAAVISKWVGPRIVALPLLIIAIYLGQSETGVILYWVMIPATASILSLWFLRTSFKLSEVSTPTQEEIRKLWRYSWPLAVSVSLTILLTRLDILMLSLFVDSTSIGYYRSIQPLRQVTTLVSASFGFLFLPLATKYYESHNIVQLDKLYSTSTKWIATLTFPFILVFALFSNDVIRVFFGAEYTPASLTLSILVGGLFFRSLVGLDTDLLKAINRTKIELVCAVVGVISNILLNYLLIPRFGIEGAALATIGGFFIYNLTEVLIIYAVIGIHPFKMNNLKPLIPSMVFAVLTHQFLISYRLNIFYLILIGISYTLIQLLALVFTNSLDESDLLLIQKFESRIDYKIPVVRSFID</sequence>
<feature type="transmembrane region" description="Helical" evidence="6">
    <location>
        <begin position="198"/>
        <end position="216"/>
    </location>
</feature>
<feature type="transmembrane region" description="Helical" evidence="6">
    <location>
        <begin position="173"/>
        <end position="192"/>
    </location>
</feature>
<dbReference type="PANTHER" id="PTHR30250">
    <property type="entry name" value="PST FAMILY PREDICTED COLANIC ACID TRANSPORTER"/>
    <property type="match status" value="1"/>
</dbReference>
<feature type="transmembrane region" description="Helical" evidence="6">
    <location>
        <begin position="410"/>
        <end position="434"/>
    </location>
</feature>
<evidence type="ECO:0000256" key="2">
    <source>
        <dbReference type="ARBA" id="ARBA00022475"/>
    </source>
</evidence>